<reference evidence="1 2" key="1">
    <citation type="submission" date="2020-04" db="EMBL/GenBank/DDBJ databases">
        <authorList>
            <person name="Yin C."/>
        </authorList>
    </citation>
    <scope>NUCLEOTIDE SEQUENCE [LARGE SCALE GENOMIC DNA]</scope>
    <source>
        <strain evidence="1 2">Ak56</strain>
    </source>
</reference>
<name>A0A847SIZ5_9BACT</name>
<evidence type="ECO:0000313" key="1">
    <source>
        <dbReference type="EMBL" id="NLR79045.1"/>
    </source>
</evidence>
<dbReference type="AlphaFoldDB" id="A0A847SIZ5"/>
<keyword evidence="2" id="KW-1185">Reference proteome</keyword>
<proteinExistence type="predicted"/>
<dbReference type="EMBL" id="JABAHZ010000002">
    <property type="protein sequence ID" value="NLR79045.1"/>
    <property type="molecule type" value="Genomic_DNA"/>
</dbReference>
<organism evidence="1 2">
    <name type="scientific">Chitinophaga eiseniae</name>
    <dbReference type="NCBI Taxonomy" id="634771"/>
    <lineage>
        <taxon>Bacteria</taxon>
        <taxon>Pseudomonadati</taxon>
        <taxon>Bacteroidota</taxon>
        <taxon>Chitinophagia</taxon>
        <taxon>Chitinophagales</taxon>
        <taxon>Chitinophagaceae</taxon>
        <taxon>Chitinophaga</taxon>
    </lineage>
</organism>
<dbReference type="Proteomes" id="UP000552864">
    <property type="component" value="Unassembled WGS sequence"/>
</dbReference>
<accession>A0A847SIZ5</accession>
<protein>
    <submittedName>
        <fullName evidence="1">Uncharacterized protein</fullName>
    </submittedName>
</protein>
<dbReference type="RefSeq" id="WP_168738386.1">
    <property type="nucleotide sequence ID" value="NZ_JABAHZ010000002.1"/>
</dbReference>
<sequence>MYARFTILITLLFIRVFFSPIWYSYNVQHLQHPERAFEQVRLHKRRSSATDDPALHDSIVCESSSEVQRNLAGLLRIIKRWLSLTDIVAIIPSYHYTYYLSPLFIRHCVLRI</sequence>
<evidence type="ECO:0000313" key="2">
    <source>
        <dbReference type="Proteomes" id="UP000552864"/>
    </source>
</evidence>
<gene>
    <name evidence="1" type="ORF">HGH91_10430</name>
</gene>
<comment type="caution">
    <text evidence="1">The sequence shown here is derived from an EMBL/GenBank/DDBJ whole genome shotgun (WGS) entry which is preliminary data.</text>
</comment>